<keyword evidence="2" id="KW-0812">Transmembrane</keyword>
<sequence>MAAQLADAHFLGYGVRLPTIDFLGAMSKASIDIQHLSCRKSLVLLSMANEEALEHTVPLFLGSLSRVKITGGRHKGRTLDQHLVLVAWSEAALAACQALNSDFGHKCARDTEHKAATGSFGFHSEGFNALGFAKIKYILNGLSAGHDVVFLDTDIIVLQDPLPYFLGRGADMWAAHEKCVVWNDALSLASLPKDIDPEHTRLPSLNIGVLFFKATAGVTRCVYSWMSDMHYQVEYRSLVWDQDVYGKIMMRCARHNHLRWQALDPRVFQSACFPQCGCTFPDTDTQEPYTLGQSSTGLMFVGDPMLAKTA</sequence>
<keyword evidence="2" id="KW-0328">Glycosyltransferase</keyword>
<dbReference type="EC" id="2.4.2.-" evidence="2"/>
<dbReference type="InterPro" id="IPR052636">
    <property type="entry name" value="UDP-D-xylose:L-fucose_XylT"/>
</dbReference>
<evidence type="ECO:0000313" key="4">
    <source>
        <dbReference type="EMBL" id="KAG2438994.1"/>
    </source>
</evidence>
<dbReference type="Pfam" id="PF03407">
    <property type="entry name" value="Nucleotid_trans"/>
    <property type="match status" value="1"/>
</dbReference>
<evidence type="ECO:0000259" key="3">
    <source>
        <dbReference type="Pfam" id="PF03407"/>
    </source>
</evidence>
<comment type="similarity">
    <text evidence="1 2">Belongs to the glycosyltransferase 77 family.</text>
</comment>
<dbReference type="InterPro" id="IPR029044">
    <property type="entry name" value="Nucleotide-diphossugar_trans"/>
</dbReference>
<dbReference type="PANTHER" id="PTHR47032:SF1">
    <property type="entry name" value="UDP-D-XYLOSE:L-FUCOSE ALPHA-1,3-D-XYLOSYLTRANSFERASE-RELATED"/>
    <property type="match status" value="1"/>
</dbReference>
<dbReference type="GO" id="GO:0000139">
    <property type="term" value="C:Golgi membrane"/>
    <property type="evidence" value="ECO:0007669"/>
    <property type="project" value="UniProtKB-SubCell"/>
</dbReference>
<dbReference type="Proteomes" id="UP000613740">
    <property type="component" value="Unassembled WGS sequence"/>
</dbReference>
<proteinExistence type="inferred from homology"/>
<dbReference type="PANTHER" id="PTHR47032">
    <property type="entry name" value="UDP-D-XYLOSE:L-FUCOSE ALPHA-1,3-D-XYLOSYLTRANSFERASE-RELATED"/>
    <property type="match status" value="1"/>
</dbReference>
<dbReference type="OrthoDB" id="523104at2759"/>
<feature type="domain" description="Nucleotide-diphospho-sugar transferase" evidence="3">
    <location>
        <begin position="80"/>
        <end position="272"/>
    </location>
</feature>
<protein>
    <recommendedName>
        <fullName evidence="2">Glycosyltransferase</fullName>
        <ecNumber evidence="2">2.4.2.-</ecNumber>
    </recommendedName>
</protein>
<keyword evidence="2" id="KW-0961">Cell wall biogenesis/degradation</keyword>
<organism evidence="4 5">
    <name type="scientific">Chlamydomonas schloesseri</name>
    <dbReference type="NCBI Taxonomy" id="2026947"/>
    <lineage>
        <taxon>Eukaryota</taxon>
        <taxon>Viridiplantae</taxon>
        <taxon>Chlorophyta</taxon>
        <taxon>core chlorophytes</taxon>
        <taxon>Chlorophyceae</taxon>
        <taxon>CS clade</taxon>
        <taxon>Chlamydomonadales</taxon>
        <taxon>Chlamydomonadaceae</taxon>
        <taxon>Chlamydomonas</taxon>
    </lineage>
</organism>
<keyword evidence="2" id="KW-0735">Signal-anchor</keyword>
<comment type="subcellular location">
    <subcellularLocation>
        <location evidence="2">Golgi apparatus membrane</location>
        <topology evidence="2">Single-pass type II membrane protein</topology>
    </subcellularLocation>
</comment>
<name>A0A835TEP8_9CHLO</name>
<dbReference type="EMBL" id="JAEHOD010000042">
    <property type="protein sequence ID" value="KAG2438994.1"/>
    <property type="molecule type" value="Genomic_DNA"/>
</dbReference>
<dbReference type="SUPFAM" id="SSF53448">
    <property type="entry name" value="Nucleotide-diphospho-sugar transferases"/>
    <property type="match status" value="1"/>
</dbReference>
<dbReference type="GO" id="GO:0016757">
    <property type="term" value="F:glycosyltransferase activity"/>
    <property type="evidence" value="ECO:0007669"/>
    <property type="project" value="UniProtKB-KW"/>
</dbReference>
<keyword evidence="2" id="KW-0808">Transferase</keyword>
<keyword evidence="5" id="KW-1185">Reference proteome</keyword>
<dbReference type="InterPro" id="IPR005069">
    <property type="entry name" value="Nucl-diP-sugar_transferase"/>
</dbReference>
<evidence type="ECO:0000256" key="2">
    <source>
        <dbReference type="RuleBase" id="RU363055"/>
    </source>
</evidence>
<evidence type="ECO:0000256" key="1">
    <source>
        <dbReference type="ARBA" id="ARBA00007033"/>
    </source>
</evidence>
<dbReference type="GO" id="GO:0071555">
    <property type="term" value="P:cell wall organization"/>
    <property type="evidence" value="ECO:0007669"/>
    <property type="project" value="UniProtKB-KW"/>
</dbReference>
<comment type="caution">
    <text evidence="4">The sequence shown here is derived from an EMBL/GenBank/DDBJ whole genome shotgun (WGS) entry which is preliminary data.</text>
</comment>
<evidence type="ECO:0000313" key="5">
    <source>
        <dbReference type="Proteomes" id="UP000613740"/>
    </source>
</evidence>
<accession>A0A835TEP8</accession>
<reference evidence="4" key="1">
    <citation type="journal article" date="2020" name="bioRxiv">
        <title>Comparative genomics of Chlamydomonas.</title>
        <authorList>
            <person name="Craig R.J."/>
            <person name="Hasan A.R."/>
            <person name="Ness R.W."/>
            <person name="Keightley P.D."/>
        </authorList>
    </citation>
    <scope>NUCLEOTIDE SEQUENCE</scope>
    <source>
        <strain evidence="4">CCAP 11/173</strain>
    </source>
</reference>
<gene>
    <name evidence="4" type="ORF">HYH02_010785</name>
</gene>
<dbReference type="AlphaFoldDB" id="A0A835TEP8"/>
<keyword evidence="2" id="KW-0333">Golgi apparatus</keyword>